<evidence type="ECO:0000313" key="4">
    <source>
        <dbReference type="EMBL" id="OGZ19220.1"/>
    </source>
</evidence>
<dbReference type="Gene3D" id="2.40.30.170">
    <property type="match status" value="1"/>
</dbReference>
<dbReference type="Gene3D" id="2.40.420.20">
    <property type="match status" value="1"/>
</dbReference>
<dbReference type="NCBIfam" id="TIGR01730">
    <property type="entry name" value="RND_mfp"/>
    <property type="match status" value="1"/>
</dbReference>
<protein>
    <recommendedName>
        <fullName evidence="3">Multidrug resistance protein MdtA-like C-terminal permuted SH3 domain-containing protein</fullName>
    </recommendedName>
</protein>
<accession>A0A1G2E1K3</accession>
<dbReference type="Pfam" id="PF25967">
    <property type="entry name" value="RND-MFP_C"/>
    <property type="match status" value="1"/>
</dbReference>
<sequence>MNFIKQKDQAILTAKKIWGRFSRLSLRDRSMVVGAIILVLILIANLGGSENISESTTSGVREVRVASIAELSSHSLPLSLLGTVTSRNEATIRAEASGKIVGVYKKLGDYAEAGAVIAEFENSTERAQLLQAQGAYEAAKAQQDIASINSGTTGTSLVEAKTQALNTIFSAYGALDDAIRTKTDPAFRNPQTREAKFLITISDAKLVITLEEKRIAIEEMLRARNEINKTLTTNSDLSTQLSTVESEARYIRDYLDDLNLALSRAIADTNASTGTIEGLKVSSGIARNTVSGTLSTVTISRNALSASTGAEQIANKNYNDQGSGSITDAGLKSALGNLRAAESRLAKTIVRSPISGTINSLSIKTGDFISPFTEIAVVSNNGALEVLAYATEDDAASLSVGNSVSLEKNVTGVITRIAPALDPRTKKIEVRIGITSGTGALINGQSVRANIKRINTKTTSSSKDIQIPISALKMTPTGALVFTVNTENLLESHIVTLGALLGNDIVITGGITRDMEIVIDARGLKEGMEVTVTK</sequence>
<evidence type="ECO:0000313" key="5">
    <source>
        <dbReference type="Proteomes" id="UP000178106"/>
    </source>
</evidence>
<proteinExistence type="inferred from homology"/>
<dbReference type="InterPro" id="IPR006143">
    <property type="entry name" value="RND_pump_MFP"/>
</dbReference>
<reference evidence="4 5" key="1">
    <citation type="journal article" date="2016" name="Nat. Commun.">
        <title>Thousands of microbial genomes shed light on interconnected biogeochemical processes in an aquifer system.</title>
        <authorList>
            <person name="Anantharaman K."/>
            <person name="Brown C.T."/>
            <person name="Hug L.A."/>
            <person name="Sharon I."/>
            <person name="Castelle C.J."/>
            <person name="Probst A.J."/>
            <person name="Thomas B.C."/>
            <person name="Singh A."/>
            <person name="Wilkins M.J."/>
            <person name="Karaoz U."/>
            <person name="Brodie E.L."/>
            <person name="Williams K.H."/>
            <person name="Hubbard S.S."/>
            <person name="Banfield J.F."/>
        </authorList>
    </citation>
    <scope>NUCLEOTIDE SEQUENCE [LARGE SCALE GENOMIC DNA]</scope>
</reference>
<dbReference type="Gene3D" id="1.10.287.470">
    <property type="entry name" value="Helix hairpin bin"/>
    <property type="match status" value="2"/>
</dbReference>
<gene>
    <name evidence="4" type="ORF">A2494_02000</name>
</gene>
<dbReference type="SUPFAM" id="SSF111369">
    <property type="entry name" value="HlyD-like secretion proteins"/>
    <property type="match status" value="2"/>
</dbReference>
<dbReference type="InterPro" id="IPR058627">
    <property type="entry name" value="MdtA-like_C"/>
</dbReference>
<evidence type="ECO:0000259" key="3">
    <source>
        <dbReference type="Pfam" id="PF25967"/>
    </source>
</evidence>
<feature type="domain" description="Multidrug resistance protein MdtA-like C-terminal permuted SH3" evidence="3">
    <location>
        <begin position="466"/>
        <end position="520"/>
    </location>
</feature>
<dbReference type="EMBL" id="MHLU01000062">
    <property type="protein sequence ID" value="OGZ19220.1"/>
    <property type="molecule type" value="Genomic_DNA"/>
</dbReference>
<keyword evidence="2" id="KW-0812">Transmembrane</keyword>
<dbReference type="AlphaFoldDB" id="A0A1G2E1K3"/>
<dbReference type="GO" id="GO:0015562">
    <property type="term" value="F:efflux transmembrane transporter activity"/>
    <property type="evidence" value="ECO:0007669"/>
    <property type="project" value="TreeGrafter"/>
</dbReference>
<name>A0A1G2E1K3_9BACT</name>
<dbReference type="GO" id="GO:1990281">
    <property type="term" value="C:efflux pump complex"/>
    <property type="evidence" value="ECO:0007669"/>
    <property type="project" value="TreeGrafter"/>
</dbReference>
<feature type="transmembrane region" description="Helical" evidence="2">
    <location>
        <begin position="30"/>
        <end position="48"/>
    </location>
</feature>
<evidence type="ECO:0000256" key="1">
    <source>
        <dbReference type="ARBA" id="ARBA00009477"/>
    </source>
</evidence>
<comment type="caution">
    <text evidence="4">The sequence shown here is derived from an EMBL/GenBank/DDBJ whole genome shotgun (WGS) entry which is preliminary data.</text>
</comment>
<dbReference type="Proteomes" id="UP000178106">
    <property type="component" value="Unassembled WGS sequence"/>
</dbReference>
<dbReference type="Gene3D" id="2.40.50.100">
    <property type="match status" value="2"/>
</dbReference>
<dbReference type="PANTHER" id="PTHR30469">
    <property type="entry name" value="MULTIDRUG RESISTANCE PROTEIN MDTA"/>
    <property type="match status" value="1"/>
</dbReference>
<comment type="similarity">
    <text evidence="1">Belongs to the membrane fusion protein (MFP) (TC 8.A.1) family.</text>
</comment>
<keyword evidence="2" id="KW-0472">Membrane</keyword>
<keyword evidence="2" id="KW-1133">Transmembrane helix</keyword>
<organism evidence="4 5">
    <name type="scientific">Candidatus Lloydbacteria bacterium RIFOXYC12_FULL_46_25</name>
    <dbReference type="NCBI Taxonomy" id="1798670"/>
    <lineage>
        <taxon>Bacteria</taxon>
        <taxon>Candidatus Lloydiibacteriota</taxon>
    </lineage>
</organism>
<evidence type="ECO:0000256" key="2">
    <source>
        <dbReference type="SAM" id="Phobius"/>
    </source>
</evidence>
<dbReference type="PANTHER" id="PTHR30469:SF15">
    <property type="entry name" value="HLYD FAMILY OF SECRETION PROTEINS"/>
    <property type="match status" value="1"/>
</dbReference>